<evidence type="ECO:0000313" key="3">
    <source>
        <dbReference type="EMBL" id="RWS19944.1"/>
    </source>
</evidence>
<dbReference type="STRING" id="299467.A0A443RXK6"/>
<dbReference type="PANTHER" id="PTHR10858:SF23">
    <property type="entry name" value="DEOXYRIBONUCLEASE II"/>
    <property type="match status" value="1"/>
</dbReference>
<dbReference type="CDD" id="cd09121">
    <property type="entry name" value="PLDc_DNaseII_2"/>
    <property type="match status" value="1"/>
</dbReference>
<dbReference type="Pfam" id="PF03265">
    <property type="entry name" value="DNase_II"/>
    <property type="match status" value="1"/>
</dbReference>
<evidence type="ECO:0000256" key="2">
    <source>
        <dbReference type="ARBA" id="ARBA00022801"/>
    </source>
</evidence>
<name>A0A443RXK6_9ACAR</name>
<proteinExistence type="inferred from homology"/>
<comment type="caution">
    <text evidence="3">The sequence shown here is derived from an EMBL/GenBank/DDBJ whole genome shotgun (WGS) entry which is preliminary data.</text>
</comment>
<keyword evidence="2" id="KW-0378">Hydrolase</keyword>
<comment type="similarity">
    <text evidence="1">Belongs to the DNase II family.</text>
</comment>
<keyword evidence="4" id="KW-1185">Reference proteome</keyword>
<dbReference type="PANTHER" id="PTHR10858">
    <property type="entry name" value="DEOXYRIBONUCLEASE II"/>
    <property type="match status" value="1"/>
</dbReference>
<reference evidence="3 4" key="1">
    <citation type="journal article" date="2018" name="Gigascience">
        <title>Genomes of trombidid mites reveal novel predicted allergens and laterally-transferred genes associated with secondary metabolism.</title>
        <authorList>
            <person name="Dong X."/>
            <person name="Chaisiri K."/>
            <person name="Xia D."/>
            <person name="Armstrong S.D."/>
            <person name="Fang Y."/>
            <person name="Donnelly M.J."/>
            <person name="Kadowaki T."/>
            <person name="McGarry J.W."/>
            <person name="Darby A.C."/>
            <person name="Makepeace B.L."/>
        </authorList>
    </citation>
    <scope>NUCLEOTIDE SEQUENCE [LARGE SCALE GENOMIC DNA]</scope>
    <source>
        <strain evidence="3">UoL-UT</strain>
    </source>
</reference>
<dbReference type="VEuPathDB" id="VectorBase:LDEU012096"/>
<organism evidence="3 4">
    <name type="scientific">Leptotrombidium deliense</name>
    <dbReference type="NCBI Taxonomy" id="299467"/>
    <lineage>
        <taxon>Eukaryota</taxon>
        <taxon>Metazoa</taxon>
        <taxon>Ecdysozoa</taxon>
        <taxon>Arthropoda</taxon>
        <taxon>Chelicerata</taxon>
        <taxon>Arachnida</taxon>
        <taxon>Acari</taxon>
        <taxon>Acariformes</taxon>
        <taxon>Trombidiformes</taxon>
        <taxon>Prostigmata</taxon>
        <taxon>Anystina</taxon>
        <taxon>Parasitengona</taxon>
        <taxon>Trombiculoidea</taxon>
        <taxon>Trombiculidae</taxon>
        <taxon>Leptotrombidium</taxon>
    </lineage>
</organism>
<gene>
    <name evidence="3" type="ORF">B4U80_04104</name>
</gene>
<accession>A0A443RXK6</accession>
<dbReference type="InterPro" id="IPR004947">
    <property type="entry name" value="DNase_II"/>
</dbReference>
<sequence length="216" mass="24568">MLYNQPNIYENSVTEEIRKLVPNFEQLLDEQWRKGEKNKVNIQSASGMEFISFAKGSKVHEDIYTSFVAPSLESNLYVETWRRGAGGALHSECKSKYQTINVEYVTVLGVEWKYVEDHSKWAITDEEAYACVGDINRVRSQFKRGGGMVCLKDATLWKAFHNSVLQTEACEKKHRSNRLNITDPMNVTTSLSATTESVDSLNAFLTLLTLLLFIVL</sequence>
<dbReference type="GO" id="GO:0004531">
    <property type="term" value="F:deoxyribonuclease II activity"/>
    <property type="evidence" value="ECO:0007669"/>
    <property type="project" value="InterPro"/>
</dbReference>
<evidence type="ECO:0000256" key="1">
    <source>
        <dbReference type="ARBA" id="ARBA00007527"/>
    </source>
</evidence>
<dbReference type="Proteomes" id="UP000288716">
    <property type="component" value="Unassembled WGS sequence"/>
</dbReference>
<evidence type="ECO:0000313" key="4">
    <source>
        <dbReference type="Proteomes" id="UP000288716"/>
    </source>
</evidence>
<dbReference type="GO" id="GO:0006309">
    <property type="term" value="P:apoptotic DNA fragmentation"/>
    <property type="evidence" value="ECO:0007669"/>
    <property type="project" value="TreeGrafter"/>
</dbReference>
<dbReference type="EMBL" id="NCKV01021349">
    <property type="protein sequence ID" value="RWS19944.1"/>
    <property type="molecule type" value="Genomic_DNA"/>
</dbReference>
<dbReference type="OrthoDB" id="10261598at2759"/>
<dbReference type="AlphaFoldDB" id="A0A443RXK6"/>
<protein>
    <submittedName>
        <fullName evidence="3">Plancitoxin-1-like protein</fullName>
    </submittedName>
</protein>